<dbReference type="SUPFAM" id="SSF54637">
    <property type="entry name" value="Thioesterase/thiol ester dehydrase-isomerase"/>
    <property type="match status" value="1"/>
</dbReference>
<dbReference type="STRING" id="502682.BMF35_a0950"/>
<dbReference type="Gene3D" id="3.10.129.10">
    <property type="entry name" value="Hotdog Thioesterase"/>
    <property type="match status" value="1"/>
</dbReference>
<dbReference type="InterPro" id="IPR029069">
    <property type="entry name" value="HotDog_dom_sf"/>
</dbReference>
<dbReference type="PANTHER" id="PTHR43664">
    <property type="entry name" value="MONOAMINE OXIDASE-RELATED"/>
    <property type="match status" value="1"/>
</dbReference>
<gene>
    <name evidence="1" type="ORF">AAW01_09725</name>
</gene>
<protein>
    <submittedName>
        <fullName evidence="1">Dehydratase</fullName>
    </submittedName>
</protein>
<dbReference type="InterPro" id="IPR052342">
    <property type="entry name" value="MCH/BMMD"/>
</dbReference>
<dbReference type="Proteomes" id="UP000053070">
    <property type="component" value="Unassembled WGS sequence"/>
</dbReference>
<evidence type="ECO:0000313" key="1">
    <source>
        <dbReference type="EMBL" id="KLE31771.1"/>
    </source>
</evidence>
<comment type="caution">
    <text evidence="1">The sequence shown here is derived from an EMBL/GenBank/DDBJ whole genome shotgun (WGS) entry which is preliminary data.</text>
</comment>
<sequence>MAGVLYLDDLTVGDRFESEPYEMTEAAIIAFARDYDPQPFHVDPDAAQDTFFQGLAASGWHTAAITMRLMVQSVPFANGAIGAGGDLRWPEPTRPGDRLRLVTTIEDIIPNRSKPGRARVVALCQTLNQHDAIKQEFRPNLMAWKRGVDPAA</sequence>
<proteinExistence type="predicted"/>
<reference evidence="1 2" key="1">
    <citation type="submission" date="2015-04" db="EMBL/GenBank/DDBJ databases">
        <title>The draft genome sequence of Erythrobacr gangjinensis K7-2.</title>
        <authorList>
            <person name="Zhuang L."/>
            <person name="Liu Y."/>
            <person name="Shao Z."/>
        </authorList>
    </citation>
    <scope>NUCLEOTIDE SEQUENCE [LARGE SCALE GENOMIC DNA]</scope>
    <source>
        <strain evidence="1 2">K7-2</strain>
    </source>
</reference>
<dbReference type="AlphaFoldDB" id="A0A0G9MM11"/>
<organism evidence="1 2">
    <name type="scientific">Aurantiacibacter gangjinensis</name>
    <dbReference type="NCBI Taxonomy" id="502682"/>
    <lineage>
        <taxon>Bacteria</taxon>
        <taxon>Pseudomonadati</taxon>
        <taxon>Pseudomonadota</taxon>
        <taxon>Alphaproteobacteria</taxon>
        <taxon>Sphingomonadales</taxon>
        <taxon>Erythrobacteraceae</taxon>
        <taxon>Aurantiacibacter</taxon>
    </lineage>
</organism>
<dbReference type="KEGG" id="egn:BMF35_a0950"/>
<dbReference type="PANTHER" id="PTHR43664:SF1">
    <property type="entry name" value="BETA-METHYLMALYL-COA DEHYDRATASE"/>
    <property type="match status" value="1"/>
</dbReference>
<keyword evidence="2" id="KW-1185">Reference proteome</keyword>
<name>A0A0G9MM11_9SPHN</name>
<dbReference type="Pfam" id="PF01575">
    <property type="entry name" value="MaoC_dehydratas"/>
    <property type="match status" value="1"/>
</dbReference>
<evidence type="ECO:0000313" key="2">
    <source>
        <dbReference type="Proteomes" id="UP000053070"/>
    </source>
</evidence>
<accession>A0A0G9MM11</accession>
<dbReference type="PATRIC" id="fig|502682.8.peg.1987"/>
<dbReference type="EMBL" id="LBHC01000002">
    <property type="protein sequence ID" value="KLE31771.1"/>
    <property type="molecule type" value="Genomic_DNA"/>
</dbReference>
<dbReference type="InterPro" id="IPR002539">
    <property type="entry name" value="MaoC-like_dom"/>
</dbReference>
<dbReference type="CDD" id="cd03454">
    <property type="entry name" value="YdeM"/>
    <property type="match status" value="1"/>
</dbReference>